<comment type="subcellular location">
    <subcellularLocation>
        <location evidence="1">Cytoplasm</location>
        <location evidence="1">Nucleoid</location>
    </subcellularLocation>
</comment>
<gene>
    <name evidence="6" type="ORF">FAZ97_25005</name>
</gene>
<dbReference type="GO" id="GO:0009295">
    <property type="term" value="C:nucleoid"/>
    <property type="evidence" value="ECO:0007669"/>
    <property type="project" value="UniProtKB-SubCell"/>
</dbReference>
<protein>
    <submittedName>
        <fullName evidence="6">H-NS histone family protein</fullName>
    </submittedName>
</protein>
<dbReference type="SUPFAM" id="SSF81273">
    <property type="entry name" value="H-NS histone-like proteins"/>
    <property type="match status" value="1"/>
</dbReference>
<comment type="similarity">
    <text evidence="2">Belongs to the histone-like protein H-NS family.</text>
</comment>
<reference evidence="6 7" key="1">
    <citation type="submission" date="2019-12" db="EMBL/GenBank/DDBJ databases">
        <title>Paraburkholderia acidiphila 7Q-K02 sp. nov and Paraburkholderia acidisoli DHF22 sp. nov., two strains isolated from forest soil.</title>
        <authorList>
            <person name="Gao Z."/>
            <person name="Qiu L."/>
        </authorList>
    </citation>
    <scope>NUCLEOTIDE SEQUENCE [LARGE SCALE GENOMIC DNA]</scope>
    <source>
        <strain evidence="6 7">7Q-K02</strain>
    </source>
</reference>
<accession>A0A7Z2GBB4</accession>
<dbReference type="GO" id="GO:0003677">
    <property type="term" value="F:DNA binding"/>
    <property type="evidence" value="ECO:0007669"/>
    <property type="project" value="UniProtKB-KW"/>
</dbReference>
<dbReference type="OrthoDB" id="5297879at2"/>
<evidence type="ECO:0000256" key="3">
    <source>
        <dbReference type="ARBA" id="ARBA00022490"/>
    </source>
</evidence>
<dbReference type="RefSeq" id="WP_158761200.1">
    <property type="nucleotide sequence ID" value="NZ_CP046911.1"/>
</dbReference>
<dbReference type="PANTHER" id="PTHR38097">
    <property type="match status" value="1"/>
</dbReference>
<evidence type="ECO:0000256" key="1">
    <source>
        <dbReference type="ARBA" id="ARBA00004453"/>
    </source>
</evidence>
<evidence type="ECO:0000256" key="4">
    <source>
        <dbReference type="ARBA" id="ARBA00023125"/>
    </source>
</evidence>
<proteinExistence type="inferred from homology"/>
<keyword evidence="3" id="KW-0963">Cytoplasm</keyword>
<keyword evidence="7" id="KW-1185">Reference proteome</keyword>
<dbReference type="Gene3D" id="4.10.430.30">
    <property type="match status" value="1"/>
</dbReference>
<keyword evidence="4" id="KW-0238">DNA-binding</keyword>
<dbReference type="InterPro" id="IPR027444">
    <property type="entry name" value="H-NS_C_dom"/>
</dbReference>
<evidence type="ECO:0000259" key="5">
    <source>
        <dbReference type="SMART" id="SM00528"/>
    </source>
</evidence>
<feature type="domain" description="DNA-binding protein H-NS-like C-terminal" evidence="5">
    <location>
        <begin position="72"/>
        <end position="112"/>
    </location>
</feature>
<dbReference type="SMART" id="SM00528">
    <property type="entry name" value="HNS"/>
    <property type="match status" value="1"/>
</dbReference>
<sequence length="155" mass="16405">MVTLDAIQSKIAKLQKQAESIVEKQTSLGLTKIRDLMARHGLSVADIERFIGKKRGRKPGKGATAANVAKAAGPKRTVAAKYADPKTGATWTGRGRAPVWIRDVKDRSKFLIDGAAAKPAAKAVRKPRANAAAVKKTVAKRAKAATARKAAQKAA</sequence>
<evidence type="ECO:0000313" key="6">
    <source>
        <dbReference type="EMBL" id="QGZ58264.1"/>
    </source>
</evidence>
<dbReference type="Pfam" id="PF00816">
    <property type="entry name" value="Histone_HNS"/>
    <property type="match status" value="1"/>
</dbReference>
<evidence type="ECO:0000313" key="7">
    <source>
        <dbReference type="Proteomes" id="UP000434209"/>
    </source>
</evidence>
<organism evidence="6 7">
    <name type="scientific">Paraburkholderia acidiphila</name>
    <dbReference type="NCBI Taxonomy" id="2571747"/>
    <lineage>
        <taxon>Bacteria</taxon>
        <taxon>Pseudomonadati</taxon>
        <taxon>Pseudomonadota</taxon>
        <taxon>Betaproteobacteria</taxon>
        <taxon>Burkholderiales</taxon>
        <taxon>Burkholderiaceae</taxon>
        <taxon>Paraburkholderia</taxon>
    </lineage>
</organism>
<dbReference type="AlphaFoldDB" id="A0A7Z2GBB4"/>
<name>A0A7Z2GBB4_9BURK</name>
<dbReference type="KEGG" id="pacp:FAZ97_25005"/>
<dbReference type="Proteomes" id="UP000434209">
    <property type="component" value="Chromosome 3"/>
</dbReference>
<dbReference type="PANTHER" id="PTHR38097:SF2">
    <property type="entry name" value="DNA-BINDING PROTEIN STPA"/>
    <property type="match status" value="1"/>
</dbReference>
<dbReference type="EMBL" id="CP046911">
    <property type="protein sequence ID" value="QGZ58264.1"/>
    <property type="molecule type" value="Genomic_DNA"/>
</dbReference>
<evidence type="ECO:0000256" key="2">
    <source>
        <dbReference type="ARBA" id="ARBA00010610"/>
    </source>
</evidence>